<gene>
    <name evidence="2" type="primary">MGMT</name>
</gene>
<sequence>MDTACELNFKVVGSPLGSIELSACRCGLHGIKLLGQNAPEDHPCVVQRPPEELPEPLACCAAWLETYFQTPAAIGTVPVPELHHPVFQTDSFARRVLWKLLQAVQVGEAVSYQQLAALVGRPKASRAVGNVMKNNPVPILIPCHRVVGSGGKLGGYSSGLAVKQWLLAHEKGAGPHQGTRTDATPTRAGHQEAPTQAEYMKSG</sequence>
<keyword evidence="1" id="KW-1185">Reference proteome</keyword>
<evidence type="ECO:0000313" key="2">
    <source>
        <dbReference type="RefSeq" id="XP_045147121.1"/>
    </source>
</evidence>
<accession>A0AC55D5W0</accession>
<organism evidence="1 2">
    <name type="scientific">Echinops telfairi</name>
    <name type="common">Lesser hedgehog tenrec</name>
    <dbReference type="NCBI Taxonomy" id="9371"/>
    <lineage>
        <taxon>Eukaryota</taxon>
        <taxon>Metazoa</taxon>
        <taxon>Chordata</taxon>
        <taxon>Craniata</taxon>
        <taxon>Vertebrata</taxon>
        <taxon>Euteleostomi</taxon>
        <taxon>Mammalia</taxon>
        <taxon>Eutheria</taxon>
        <taxon>Afrotheria</taxon>
        <taxon>Tenrecidae</taxon>
        <taxon>Tenrecinae</taxon>
        <taxon>Echinops</taxon>
    </lineage>
</organism>
<reference evidence="2" key="1">
    <citation type="submission" date="2025-08" db="UniProtKB">
        <authorList>
            <consortium name="RefSeq"/>
        </authorList>
    </citation>
    <scope>IDENTIFICATION</scope>
</reference>
<keyword evidence="2" id="KW-0808">Transferase</keyword>
<dbReference type="RefSeq" id="XP_045147121.1">
    <property type="nucleotide sequence ID" value="XM_045291186.1"/>
</dbReference>
<proteinExistence type="predicted"/>
<keyword evidence="2" id="KW-0489">Methyltransferase</keyword>
<protein>
    <submittedName>
        <fullName evidence="2">Methylated-DNA--protein-cysteine methyltransferase isoform X2</fullName>
    </submittedName>
</protein>
<dbReference type="Proteomes" id="UP000694863">
    <property type="component" value="Unplaced"/>
</dbReference>
<evidence type="ECO:0000313" key="1">
    <source>
        <dbReference type="Proteomes" id="UP000694863"/>
    </source>
</evidence>
<name>A0AC55D5W0_ECHTE</name>